<dbReference type="GO" id="GO:0016705">
    <property type="term" value="F:oxidoreductase activity, acting on paired donors, with incorporation or reduction of molecular oxygen"/>
    <property type="evidence" value="ECO:0007669"/>
    <property type="project" value="InterPro"/>
</dbReference>
<evidence type="ECO:0000313" key="4">
    <source>
        <dbReference type="EnsemblMetazoa" id="XP_038044533.1"/>
    </source>
</evidence>
<evidence type="ECO:0008006" key="6">
    <source>
        <dbReference type="Google" id="ProtNLM"/>
    </source>
</evidence>
<protein>
    <recommendedName>
        <fullName evidence="6">Cytochrome P450</fullName>
    </recommendedName>
</protein>
<dbReference type="InterPro" id="IPR050196">
    <property type="entry name" value="Cytochrome_P450_Monoox"/>
</dbReference>
<keyword evidence="2 3" id="KW-0479">Metal-binding</keyword>
<dbReference type="InterPro" id="IPR001128">
    <property type="entry name" value="Cyt_P450"/>
</dbReference>
<keyword evidence="2 3" id="KW-0349">Heme</keyword>
<dbReference type="InterPro" id="IPR017972">
    <property type="entry name" value="Cyt_P450_CS"/>
</dbReference>
<evidence type="ECO:0000256" key="3">
    <source>
        <dbReference type="RuleBase" id="RU000461"/>
    </source>
</evidence>
<name>A0A913YY97_PATMI</name>
<dbReference type="InterPro" id="IPR036396">
    <property type="entry name" value="Cyt_P450_sf"/>
</dbReference>
<accession>A0A913YY97</accession>
<dbReference type="SUPFAM" id="SSF48264">
    <property type="entry name" value="Cytochrome P450"/>
    <property type="match status" value="1"/>
</dbReference>
<comment type="cofactor">
    <cofactor evidence="2">
        <name>heme</name>
        <dbReference type="ChEBI" id="CHEBI:30413"/>
    </cofactor>
</comment>
<dbReference type="GO" id="GO:0020037">
    <property type="term" value="F:heme binding"/>
    <property type="evidence" value="ECO:0007669"/>
    <property type="project" value="InterPro"/>
</dbReference>
<dbReference type="GO" id="GO:0005506">
    <property type="term" value="F:iron ion binding"/>
    <property type="evidence" value="ECO:0007669"/>
    <property type="project" value="InterPro"/>
</dbReference>
<evidence type="ECO:0000256" key="2">
    <source>
        <dbReference type="PIRSR" id="PIRSR602401-1"/>
    </source>
</evidence>
<dbReference type="AlphaFoldDB" id="A0A913YY97"/>
<dbReference type="PROSITE" id="PS00086">
    <property type="entry name" value="CYTOCHROME_P450"/>
    <property type="match status" value="1"/>
</dbReference>
<dbReference type="Gene3D" id="1.10.630.10">
    <property type="entry name" value="Cytochrome P450"/>
    <property type="match status" value="1"/>
</dbReference>
<dbReference type="InterPro" id="IPR002401">
    <property type="entry name" value="Cyt_P450_E_grp-I"/>
</dbReference>
<dbReference type="PRINTS" id="PR00463">
    <property type="entry name" value="EP450I"/>
</dbReference>
<sequence length="507" mass="57736">MLWTTFLCLVIATLCFFKVSMFVFETVRSIRVLQTLPSPPGAHWFLGHQKQDPLGPGFKWLLDTVEVFPRIYTTRLGPMFVPTLVHPETIRPLLTSSTGSVKSKIYSLFADWLGEGLAISNGIKWKRHRRLLNGSFYFDVLRTYFPVYNDCVEVLLQKMDRLAAERKPMNVEHQLGLCTFDIILRTACSHQSNCQLKDQSAEGEMNLLTANSTLARIVQSRTTGNPLLLIPLVFRFSSLYPEWQRANRYIQAVTNGLIKQRRKDLNKMVESGHPLTSRDFLDTILLARDADGSGLTDQEIIDEVNTFLFGGHDTTSSTLTWVLYALAKYPEHQSKVREEVDAVLGNRDSERITSKDLNSLEYTSLVIKEVIRMYTPVLLPSRTLTAPYDVDGVTLPIGTTVVINLYQLHHNPTVWGRDHMDFKPSRFQSDKFSKMDPFSFLPFSAGPRNCIGQQFAQNQVKVVVARVLRRFCLSLVEGEPEPVPCVNVVVKPLHDLRLNIEPRNFND</sequence>
<feature type="binding site" description="axial binding residue" evidence="2">
    <location>
        <position position="450"/>
    </location>
    <ligand>
        <name>heme</name>
        <dbReference type="ChEBI" id="CHEBI:30413"/>
    </ligand>
    <ligandPart>
        <name>Fe</name>
        <dbReference type="ChEBI" id="CHEBI:18248"/>
    </ligandPart>
</feature>
<dbReference type="GO" id="GO:0004497">
    <property type="term" value="F:monooxygenase activity"/>
    <property type="evidence" value="ECO:0007669"/>
    <property type="project" value="UniProtKB-KW"/>
</dbReference>
<organism evidence="4 5">
    <name type="scientific">Patiria miniata</name>
    <name type="common">Bat star</name>
    <name type="synonym">Asterina miniata</name>
    <dbReference type="NCBI Taxonomy" id="46514"/>
    <lineage>
        <taxon>Eukaryota</taxon>
        <taxon>Metazoa</taxon>
        <taxon>Echinodermata</taxon>
        <taxon>Eleutherozoa</taxon>
        <taxon>Asterozoa</taxon>
        <taxon>Asteroidea</taxon>
        <taxon>Valvatacea</taxon>
        <taxon>Valvatida</taxon>
        <taxon>Asterinidae</taxon>
        <taxon>Patiria</taxon>
    </lineage>
</organism>
<dbReference type="OrthoDB" id="1470350at2759"/>
<dbReference type="RefSeq" id="XP_038044533.1">
    <property type="nucleotide sequence ID" value="XM_038188605.1"/>
</dbReference>
<keyword evidence="5" id="KW-1185">Reference proteome</keyword>
<dbReference type="OMA" id="WQRANRY"/>
<keyword evidence="2 3" id="KW-0408">Iron</keyword>
<evidence type="ECO:0000256" key="1">
    <source>
        <dbReference type="ARBA" id="ARBA00010617"/>
    </source>
</evidence>
<comment type="similarity">
    <text evidence="1 3">Belongs to the cytochrome P450 family.</text>
</comment>
<reference evidence="4" key="1">
    <citation type="submission" date="2022-11" db="UniProtKB">
        <authorList>
            <consortium name="EnsemblMetazoa"/>
        </authorList>
    </citation>
    <scope>IDENTIFICATION</scope>
</reference>
<dbReference type="PANTHER" id="PTHR24291">
    <property type="entry name" value="CYTOCHROME P450 FAMILY 4"/>
    <property type="match status" value="1"/>
</dbReference>
<dbReference type="PANTHER" id="PTHR24291:SF201">
    <property type="entry name" value="CYTOCHROME P450, FAMILY 4, SUBFAMILY B, POLYPEPTIDE 7"/>
    <property type="match status" value="1"/>
</dbReference>
<dbReference type="PRINTS" id="PR00385">
    <property type="entry name" value="P450"/>
</dbReference>
<dbReference type="Proteomes" id="UP000887568">
    <property type="component" value="Unplaced"/>
</dbReference>
<dbReference type="EnsemblMetazoa" id="XM_038188605.1">
    <property type="protein sequence ID" value="XP_038044533.1"/>
    <property type="gene ID" value="LOC119719233"/>
</dbReference>
<dbReference type="GeneID" id="119719233"/>
<keyword evidence="3" id="KW-0503">Monooxygenase</keyword>
<evidence type="ECO:0000313" key="5">
    <source>
        <dbReference type="Proteomes" id="UP000887568"/>
    </source>
</evidence>
<keyword evidence="3" id="KW-0560">Oxidoreductase</keyword>
<dbReference type="Pfam" id="PF00067">
    <property type="entry name" value="p450"/>
    <property type="match status" value="1"/>
</dbReference>
<proteinExistence type="inferred from homology"/>